<feature type="region of interest" description="Disordered" evidence="4">
    <location>
        <begin position="1"/>
        <end position="39"/>
    </location>
</feature>
<organism evidence="5 6">
    <name type="scientific">Clostridium muellerianum</name>
    <dbReference type="NCBI Taxonomy" id="2716538"/>
    <lineage>
        <taxon>Bacteria</taxon>
        <taxon>Bacillati</taxon>
        <taxon>Bacillota</taxon>
        <taxon>Clostridia</taxon>
        <taxon>Eubacteriales</taxon>
        <taxon>Clostridiaceae</taxon>
        <taxon>Clostridium</taxon>
    </lineage>
</organism>
<comment type="similarity">
    <text evidence="1 3">Belongs to the FlgD family.</text>
</comment>
<reference evidence="5 6" key="1">
    <citation type="submission" date="2020-06" db="EMBL/GenBank/DDBJ databases">
        <title>Complete Genome Sequence of Clostridium muelleri sp. nov. P21T, an Acid-Alcohol Producing Acetogen Isolated from Old Hay.</title>
        <authorList>
            <person name="Duncan K.E."/>
            <person name="Tanner R.S."/>
        </authorList>
    </citation>
    <scope>NUCLEOTIDE SEQUENCE [LARGE SCALE GENOMIC DNA]</scope>
    <source>
        <strain evidence="5 6">P21</strain>
    </source>
</reference>
<protein>
    <recommendedName>
        <fullName evidence="3">Basal-body rod modification protein FlgD</fullName>
    </recommendedName>
</protein>
<dbReference type="EMBL" id="JABBNI010000004">
    <property type="protein sequence ID" value="NMM61450.1"/>
    <property type="molecule type" value="Genomic_DNA"/>
</dbReference>
<dbReference type="InterPro" id="IPR005648">
    <property type="entry name" value="FlgD"/>
</dbReference>
<keyword evidence="5" id="KW-0969">Cilium</keyword>
<name>A0A7Y0EFC7_9CLOT</name>
<keyword evidence="2 3" id="KW-1005">Bacterial flagellum biogenesis</keyword>
<gene>
    <name evidence="5" type="ORF">HBE96_01780</name>
</gene>
<evidence type="ECO:0000313" key="6">
    <source>
        <dbReference type="Proteomes" id="UP000537131"/>
    </source>
</evidence>
<dbReference type="Proteomes" id="UP000537131">
    <property type="component" value="Unassembled WGS sequence"/>
</dbReference>
<evidence type="ECO:0000313" key="5">
    <source>
        <dbReference type="EMBL" id="NMM61450.1"/>
    </source>
</evidence>
<accession>A0A7Y0EFC7</accession>
<evidence type="ECO:0000256" key="4">
    <source>
        <dbReference type="SAM" id="MobiDB-lite"/>
    </source>
</evidence>
<sequence>MAGVNSATNTSTAANSKNSDVKKAEDSNATKTSRGTRIVKKGQDMDKNAFFKILAAELSNQDPSNAKDGTEYVSQMAQFSSLEQMVNLNTTMKFTGANNLIGKSVTLNKLDENGNFYSGLVTNVVKSGSNIQLNVLVGKTKDKDGNIVNDIRKFDIDDATEIDDASSLNNYSNTVNNTNEFLSASALVGKTVELSDKDSNNKNYTGVVKAVSRGAEGIKVTVDIGNNQTKDFSYDDITNLKES</sequence>
<comment type="function">
    <text evidence="3">Required for flagellar hook formation. May act as a scaffolding protein.</text>
</comment>
<keyword evidence="6" id="KW-1185">Reference proteome</keyword>
<evidence type="ECO:0000256" key="1">
    <source>
        <dbReference type="ARBA" id="ARBA00010577"/>
    </source>
</evidence>
<evidence type="ECO:0000256" key="2">
    <source>
        <dbReference type="ARBA" id="ARBA00022795"/>
    </source>
</evidence>
<feature type="compositionally biased region" description="Low complexity" evidence="4">
    <location>
        <begin position="1"/>
        <end position="16"/>
    </location>
</feature>
<dbReference type="AlphaFoldDB" id="A0A7Y0EFC7"/>
<dbReference type="RefSeq" id="WP_169296054.1">
    <property type="nucleotide sequence ID" value="NZ_JABBNI010000004.1"/>
</dbReference>
<dbReference type="GO" id="GO:0044781">
    <property type="term" value="P:bacterial-type flagellum organization"/>
    <property type="evidence" value="ECO:0007669"/>
    <property type="project" value="UniProtKB-UniRule"/>
</dbReference>
<keyword evidence="5" id="KW-0282">Flagellum</keyword>
<feature type="compositionally biased region" description="Basic and acidic residues" evidence="4">
    <location>
        <begin position="19"/>
        <end position="28"/>
    </location>
</feature>
<dbReference type="Pfam" id="PF03963">
    <property type="entry name" value="FlgD"/>
    <property type="match status" value="1"/>
</dbReference>
<comment type="caution">
    <text evidence="5">The sequence shown here is derived from an EMBL/GenBank/DDBJ whole genome shotgun (WGS) entry which is preliminary data.</text>
</comment>
<proteinExistence type="inferred from homology"/>
<keyword evidence="5" id="KW-0966">Cell projection</keyword>
<evidence type="ECO:0000256" key="3">
    <source>
        <dbReference type="RuleBase" id="RU362076"/>
    </source>
</evidence>